<dbReference type="Pfam" id="PF02518">
    <property type="entry name" value="HATPase_c"/>
    <property type="match status" value="1"/>
</dbReference>
<dbReference type="InterPro" id="IPR036890">
    <property type="entry name" value="HATPase_C_sf"/>
</dbReference>
<dbReference type="InterPro" id="IPR000014">
    <property type="entry name" value="PAS"/>
</dbReference>
<evidence type="ECO:0000256" key="6">
    <source>
        <dbReference type="ARBA" id="ARBA00022679"/>
    </source>
</evidence>
<comment type="subcellular location">
    <subcellularLocation>
        <location evidence="2">Cell membrane</location>
        <topology evidence="2">Multi-pass membrane protein</topology>
    </subcellularLocation>
</comment>
<accession>M7NNI5</accession>
<dbReference type="Proteomes" id="UP000011910">
    <property type="component" value="Unassembled WGS sequence"/>
</dbReference>
<keyword evidence="6 18" id="KW-0808">Transferase</keyword>
<dbReference type="SUPFAM" id="SSF55874">
    <property type="entry name" value="ATPase domain of HSP90 chaperone/DNA topoisomerase II/histidine kinase"/>
    <property type="match status" value="1"/>
</dbReference>
<dbReference type="GO" id="GO:0005524">
    <property type="term" value="F:ATP binding"/>
    <property type="evidence" value="ECO:0007669"/>
    <property type="project" value="UniProtKB-KW"/>
</dbReference>
<dbReference type="InterPro" id="IPR036097">
    <property type="entry name" value="HisK_dim/P_sf"/>
</dbReference>
<keyword evidence="4" id="KW-1003">Cell membrane</keyword>
<dbReference type="STRING" id="1279009.ADICEAN_01579"/>
<evidence type="ECO:0000256" key="15">
    <source>
        <dbReference type="SAM" id="MobiDB-lite"/>
    </source>
</evidence>
<dbReference type="InterPro" id="IPR003661">
    <property type="entry name" value="HisK_dim/P_dom"/>
</dbReference>
<gene>
    <name evidence="18" type="primary">luxQ_2</name>
    <name evidence="18" type="ORF">ADICEAN_01579</name>
</gene>
<evidence type="ECO:0000313" key="18">
    <source>
        <dbReference type="EMBL" id="EMR03260.1"/>
    </source>
</evidence>
<dbReference type="FunFam" id="1.10.287.130:FF:000004">
    <property type="entry name" value="Ethylene receptor 1"/>
    <property type="match status" value="1"/>
</dbReference>
<evidence type="ECO:0000256" key="3">
    <source>
        <dbReference type="ARBA" id="ARBA00012438"/>
    </source>
</evidence>
<sequence length="670" mass="74900">MKLNREDIDSQLSAALIQESAEDLYERAPCGYLSTLPNGLIVKINSTLLGWLGWERQEVLYEKKLQDFFAIGGRIFYETHHAPLLKMQGFVNELTYDLQLRQGGVLPVLLNSIQLKDTEGAPLLNRITVFNITDRRKYERELLQAKKKAEEAAKVKAAFLSTVSHEFRTPMNAIIGIADLLHKTPLSQKQAHFVEVLKFSSENLLNLINDILDFSKIESGRMVLEERHFNLPLLLHSILSGFQYKADEKGLQLGISLDPQLPRFVYGDSVKLGQVLTNLLGNAIKFTERGWVRLQVQVLEQTAAMARLQVQVSDSGIGIPKEQHERIFEEFTQASPEINVKYGGTGLGLPICQRLLQLFGSKLSLRSQPGEGAAFFFTLELPIGLAEAATRLQAEQGADPAQASTPSLQQVRLLLAEDNEINVLVVSEYLDEWGVQYDVVADGQQAVALATQKEYDLVLMDLQMPVMDGYQAAAAIRALPGGRYARLPIIAFTASAKFDYKQRIVEAGITELLGKPFRPEELHRLIAHYAVLKPIAQQPPATEPQPSAAAPQDEPADGGAISLRQYKQITRDNQESLIKLILLTITHFEDYKKGFAEAILTRDTDKIAALAHKIKMTLQMLEADQLAEHIRSSRALLATAAERELHRANRRIQEALDCAIVELKMHLHKK</sequence>
<evidence type="ECO:0000256" key="4">
    <source>
        <dbReference type="ARBA" id="ARBA00022475"/>
    </source>
</evidence>
<dbReference type="SMART" id="SM00387">
    <property type="entry name" value="HATPase_c"/>
    <property type="match status" value="1"/>
</dbReference>
<dbReference type="FunFam" id="3.30.565.10:FF:000010">
    <property type="entry name" value="Sensor histidine kinase RcsC"/>
    <property type="match status" value="1"/>
</dbReference>
<keyword evidence="10" id="KW-0067">ATP-binding</keyword>
<dbReference type="SMART" id="SM00448">
    <property type="entry name" value="REC"/>
    <property type="match status" value="1"/>
</dbReference>
<dbReference type="InterPro" id="IPR036641">
    <property type="entry name" value="HPT_dom_sf"/>
</dbReference>
<evidence type="ECO:0000259" key="17">
    <source>
        <dbReference type="PROSITE" id="PS50110"/>
    </source>
</evidence>
<evidence type="ECO:0000256" key="5">
    <source>
        <dbReference type="ARBA" id="ARBA00022553"/>
    </source>
</evidence>
<dbReference type="SUPFAM" id="SSF55785">
    <property type="entry name" value="PYP-like sensor domain (PAS domain)"/>
    <property type="match status" value="1"/>
</dbReference>
<keyword evidence="9 18" id="KW-0418">Kinase</keyword>
<dbReference type="SMART" id="SM00388">
    <property type="entry name" value="HisKA"/>
    <property type="match status" value="1"/>
</dbReference>
<evidence type="ECO:0000256" key="8">
    <source>
        <dbReference type="ARBA" id="ARBA00022741"/>
    </source>
</evidence>
<evidence type="ECO:0000256" key="9">
    <source>
        <dbReference type="ARBA" id="ARBA00022777"/>
    </source>
</evidence>
<feature type="region of interest" description="Disordered" evidence="15">
    <location>
        <begin position="537"/>
        <end position="557"/>
    </location>
</feature>
<dbReference type="InterPro" id="IPR003594">
    <property type="entry name" value="HATPase_dom"/>
</dbReference>
<feature type="domain" description="Histidine kinase" evidence="16">
    <location>
        <begin position="162"/>
        <end position="383"/>
    </location>
</feature>
<evidence type="ECO:0000256" key="11">
    <source>
        <dbReference type="ARBA" id="ARBA00022989"/>
    </source>
</evidence>
<dbReference type="InterPro" id="IPR005467">
    <property type="entry name" value="His_kinase_dom"/>
</dbReference>
<comment type="catalytic activity">
    <reaction evidence="1">
        <text>ATP + protein L-histidine = ADP + protein N-phospho-L-histidine.</text>
        <dbReference type="EC" id="2.7.13.3"/>
    </reaction>
</comment>
<evidence type="ECO:0000256" key="12">
    <source>
        <dbReference type="ARBA" id="ARBA00023012"/>
    </source>
</evidence>
<dbReference type="PROSITE" id="PS50110">
    <property type="entry name" value="RESPONSE_REGULATORY"/>
    <property type="match status" value="1"/>
</dbReference>
<keyword evidence="11" id="KW-1133">Transmembrane helix</keyword>
<dbReference type="PRINTS" id="PR00344">
    <property type="entry name" value="BCTRLSENSOR"/>
</dbReference>
<dbReference type="Pfam" id="PF00512">
    <property type="entry name" value="HisKA"/>
    <property type="match status" value="1"/>
</dbReference>
<keyword evidence="12" id="KW-0902">Two-component regulatory system</keyword>
<feature type="modified residue" description="4-aspartylphosphate" evidence="14">
    <location>
        <position position="461"/>
    </location>
</feature>
<evidence type="ECO:0000313" key="19">
    <source>
        <dbReference type="Proteomes" id="UP000011910"/>
    </source>
</evidence>
<name>M7NNI5_9BACT</name>
<evidence type="ECO:0000256" key="10">
    <source>
        <dbReference type="ARBA" id="ARBA00022840"/>
    </source>
</evidence>
<dbReference type="CDD" id="cd16922">
    <property type="entry name" value="HATPase_EvgS-ArcB-TorS-like"/>
    <property type="match status" value="1"/>
</dbReference>
<reference evidence="18 19" key="1">
    <citation type="journal article" date="2013" name="Genome Announc.">
        <title>Draft Genome Sequence of Cesiribacter andamanensis Strain AMV16T, Isolated from a Soil Sample from a Mud Volcano in the Andaman Islands, India.</title>
        <authorList>
            <person name="Shivaji S."/>
            <person name="Ara S."/>
            <person name="Begum Z."/>
            <person name="Srinivas T.N."/>
            <person name="Singh A."/>
            <person name="Kumar Pinnaka A."/>
        </authorList>
    </citation>
    <scope>NUCLEOTIDE SEQUENCE [LARGE SCALE GENOMIC DNA]</scope>
    <source>
        <strain evidence="18 19">AMV16</strain>
    </source>
</reference>
<dbReference type="CDD" id="cd17546">
    <property type="entry name" value="REC_hyHK_CKI1_RcsC-like"/>
    <property type="match status" value="1"/>
</dbReference>
<dbReference type="InterPro" id="IPR035965">
    <property type="entry name" value="PAS-like_dom_sf"/>
</dbReference>
<keyword evidence="7" id="KW-0812">Transmembrane</keyword>
<dbReference type="Pfam" id="PF00072">
    <property type="entry name" value="Response_reg"/>
    <property type="match status" value="1"/>
</dbReference>
<dbReference type="SUPFAM" id="SSF52172">
    <property type="entry name" value="CheY-like"/>
    <property type="match status" value="1"/>
</dbReference>
<dbReference type="SUPFAM" id="SSF47384">
    <property type="entry name" value="Homodimeric domain of signal transducing histidine kinase"/>
    <property type="match status" value="1"/>
</dbReference>
<evidence type="ECO:0000256" key="2">
    <source>
        <dbReference type="ARBA" id="ARBA00004651"/>
    </source>
</evidence>
<dbReference type="Gene3D" id="3.30.565.10">
    <property type="entry name" value="Histidine kinase-like ATPase, C-terminal domain"/>
    <property type="match status" value="1"/>
</dbReference>
<dbReference type="SUPFAM" id="SSF47226">
    <property type="entry name" value="Histidine-containing phosphotransfer domain, HPT domain"/>
    <property type="match status" value="1"/>
</dbReference>
<evidence type="ECO:0000256" key="14">
    <source>
        <dbReference type="PROSITE-ProRule" id="PRU00169"/>
    </source>
</evidence>
<comment type="caution">
    <text evidence="18">The sequence shown here is derived from an EMBL/GenBank/DDBJ whole genome shotgun (WGS) entry which is preliminary data.</text>
</comment>
<keyword evidence="19" id="KW-1185">Reference proteome</keyword>
<proteinExistence type="predicted"/>
<dbReference type="CDD" id="cd00130">
    <property type="entry name" value="PAS"/>
    <property type="match status" value="1"/>
</dbReference>
<dbReference type="Gene3D" id="1.10.287.130">
    <property type="match status" value="1"/>
</dbReference>
<protein>
    <recommendedName>
        <fullName evidence="3">histidine kinase</fullName>
        <ecNumber evidence="3">2.7.13.3</ecNumber>
    </recommendedName>
</protein>
<evidence type="ECO:0000256" key="13">
    <source>
        <dbReference type="ARBA" id="ARBA00023136"/>
    </source>
</evidence>
<dbReference type="InterPro" id="IPR001789">
    <property type="entry name" value="Sig_transdc_resp-reg_receiver"/>
</dbReference>
<dbReference type="AlphaFoldDB" id="M7NNI5"/>
<dbReference type="InterPro" id="IPR004358">
    <property type="entry name" value="Sig_transdc_His_kin-like_C"/>
</dbReference>
<dbReference type="EMBL" id="AODQ01000030">
    <property type="protein sequence ID" value="EMR03260.1"/>
    <property type="molecule type" value="Genomic_DNA"/>
</dbReference>
<dbReference type="OrthoDB" id="9797097at2"/>
<dbReference type="CDD" id="cd00082">
    <property type="entry name" value="HisKA"/>
    <property type="match status" value="1"/>
</dbReference>
<evidence type="ECO:0000256" key="7">
    <source>
        <dbReference type="ARBA" id="ARBA00022692"/>
    </source>
</evidence>
<dbReference type="PANTHER" id="PTHR45339:SF1">
    <property type="entry name" value="HYBRID SIGNAL TRANSDUCTION HISTIDINE KINASE J"/>
    <property type="match status" value="1"/>
</dbReference>
<evidence type="ECO:0000259" key="16">
    <source>
        <dbReference type="PROSITE" id="PS50109"/>
    </source>
</evidence>
<dbReference type="GO" id="GO:0005886">
    <property type="term" value="C:plasma membrane"/>
    <property type="evidence" value="ECO:0007669"/>
    <property type="project" value="UniProtKB-SubCell"/>
</dbReference>
<dbReference type="InterPro" id="IPR011006">
    <property type="entry name" value="CheY-like_superfamily"/>
</dbReference>
<dbReference type="Gene3D" id="3.30.450.20">
    <property type="entry name" value="PAS domain"/>
    <property type="match status" value="1"/>
</dbReference>
<dbReference type="GO" id="GO:0000155">
    <property type="term" value="F:phosphorelay sensor kinase activity"/>
    <property type="evidence" value="ECO:0007669"/>
    <property type="project" value="InterPro"/>
</dbReference>
<dbReference type="RefSeq" id="WP_009194976.1">
    <property type="nucleotide sequence ID" value="NZ_AODQ01000030.1"/>
</dbReference>
<keyword evidence="5 14" id="KW-0597">Phosphoprotein</keyword>
<dbReference type="PROSITE" id="PS50109">
    <property type="entry name" value="HIS_KIN"/>
    <property type="match status" value="1"/>
</dbReference>
<keyword evidence="13" id="KW-0472">Membrane</keyword>
<dbReference type="PANTHER" id="PTHR45339">
    <property type="entry name" value="HYBRID SIGNAL TRANSDUCTION HISTIDINE KINASE J"/>
    <property type="match status" value="1"/>
</dbReference>
<keyword evidence="8" id="KW-0547">Nucleotide-binding</keyword>
<evidence type="ECO:0000256" key="1">
    <source>
        <dbReference type="ARBA" id="ARBA00000085"/>
    </source>
</evidence>
<feature type="domain" description="Response regulatory" evidence="17">
    <location>
        <begin position="412"/>
        <end position="530"/>
    </location>
</feature>
<dbReference type="Gene3D" id="3.40.50.2300">
    <property type="match status" value="1"/>
</dbReference>
<dbReference type="eggNOG" id="COG2205">
    <property type="taxonomic scope" value="Bacteria"/>
</dbReference>
<dbReference type="EC" id="2.7.13.3" evidence="3"/>
<organism evidence="18 19">
    <name type="scientific">Cesiribacter andamanensis AMV16</name>
    <dbReference type="NCBI Taxonomy" id="1279009"/>
    <lineage>
        <taxon>Bacteria</taxon>
        <taxon>Pseudomonadati</taxon>
        <taxon>Bacteroidota</taxon>
        <taxon>Cytophagia</taxon>
        <taxon>Cytophagales</taxon>
        <taxon>Cesiribacteraceae</taxon>
        <taxon>Cesiribacter</taxon>
    </lineage>
</organism>